<feature type="non-terminal residue" evidence="11">
    <location>
        <position position="1"/>
    </location>
</feature>
<evidence type="ECO:0000256" key="7">
    <source>
        <dbReference type="ARBA" id="ARBA00023180"/>
    </source>
</evidence>
<evidence type="ECO:0000256" key="8">
    <source>
        <dbReference type="ARBA" id="ARBA00023224"/>
    </source>
</evidence>
<comment type="similarity">
    <text evidence="2">Belongs to the G-protein coupled receptor 3 family.</text>
</comment>
<dbReference type="GO" id="GO:0004930">
    <property type="term" value="F:G protein-coupled receptor activity"/>
    <property type="evidence" value="ECO:0007669"/>
    <property type="project" value="UniProtKB-KW"/>
</dbReference>
<keyword evidence="4" id="KW-0732">Signal</keyword>
<dbReference type="Proteomes" id="UP001519460">
    <property type="component" value="Unassembled WGS sequence"/>
</dbReference>
<evidence type="ECO:0000259" key="10">
    <source>
        <dbReference type="Pfam" id="PF22572"/>
    </source>
</evidence>
<keyword evidence="5" id="KW-0297">G-protein coupled receptor</keyword>
<evidence type="ECO:0000256" key="9">
    <source>
        <dbReference type="SAM" id="MobiDB-lite"/>
    </source>
</evidence>
<keyword evidence="7" id="KW-0325">Glycoprotein</keyword>
<evidence type="ECO:0000256" key="3">
    <source>
        <dbReference type="ARBA" id="ARBA00022475"/>
    </source>
</evidence>
<keyword evidence="3" id="KW-1003">Cell membrane</keyword>
<evidence type="ECO:0000256" key="4">
    <source>
        <dbReference type="ARBA" id="ARBA00022729"/>
    </source>
</evidence>
<accession>A0ABD0LF18</accession>
<feature type="region of interest" description="Disordered" evidence="9">
    <location>
        <begin position="556"/>
        <end position="590"/>
    </location>
</feature>
<sequence length="947" mass="108361">PDRRNNHKKGMSPRWKIAGALLLAFLGSAVCQSKYSWMWYDQYDELDHHFSTISSKNCHTKAKEELVLRPDTVSQLPVYNRLLNRIWYKNRTALIHLHNMALNRAFFYSYILQKMNDSASFYIQPNWLYMYMSATADVNANPSMINGSAIYFDQDCHYPNWYQTVPFNNTLPLFGPKAWRWDDWQDQSNILREPTRRTATVVDLGAGQGMNYTHPMFKMNPWYGKWLPDLDGGLDSLTKFTYYVGIKYSNETGKFTKNEFEAFPFFGPSSPSAEETDERKLPVVWTQPYYDCGIYNEWVISAVSPIVDYMPRYSIYTHMRRQRIVGVIVMDTKFKKTDFNACSVGTGNPGPSYLSNIHRCRPTTNCKHRMGMGFKRGGYNCPCKTGTKYPWNVEPPWKGEIIEQATDTEYFNSFTCEVSDCKYFVEGVSIVGGSSDVISGGVQEATQAMEESTLVNPNVLSRHIRSANTSVGECQEEDSIRRDVNGDVIWNLHQGQTIKIENKAGVEEESIMPARPQVRIPYGMHHAVESVHDKRPITTSQIHLALTRRHLEAQRARTDNLYGNPARPDKGSKPNLGPDPGAHRRRKRASVFDAKKDTVNKDNCHTVASHNLMLPGDVAYGVHTQFEVEARTALRLSHFLCNFLQNTDPSENFGNLRGGGRLHQEHVFGEVIANVMGNFKIYSAGVFFDRYMFENQDGTKREFFGPWAYRKDGGYYAIDTAGLNTRYVDEEWFQTSKGRWATNRHGLEKYKMKPKIRSDPKGTSSVRHEHSSMSYKAPPYSAGYWTRPQFKCDGKVDAWVVTYVTPFFGLDRLKRKLQFRGVVTVDVPLNLLEINPCPQGFGVVNAFKNTARCDYFSTTCSVIAGYPFQRGSYKCACRQGFEYPHYDGREWFQGSLLESEYEKKIRGLYSRYDQLYCRTATAARLSSSVALLVVALLVPLARTKSLL</sequence>
<dbReference type="PANTHER" id="PTHR32546">
    <property type="entry name" value="G-PROTEIN COUPLED RECEPTOR 158-RELATED"/>
    <property type="match status" value="1"/>
</dbReference>
<keyword evidence="8" id="KW-0807">Transducer</keyword>
<evidence type="ECO:0000313" key="12">
    <source>
        <dbReference type="Proteomes" id="UP001519460"/>
    </source>
</evidence>
<evidence type="ECO:0000313" key="11">
    <source>
        <dbReference type="EMBL" id="KAK7497619.1"/>
    </source>
</evidence>
<evidence type="ECO:0000256" key="2">
    <source>
        <dbReference type="ARBA" id="ARBA00007242"/>
    </source>
</evidence>
<dbReference type="GO" id="GO:0005886">
    <property type="term" value="C:plasma membrane"/>
    <property type="evidence" value="ECO:0007669"/>
    <property type="project" value="UniProtKB-SubCell"/>
</dbReference>
<dbReference type="EMBL" id="JACVVK020000056">
    <property type="protein sequence ID" value="KAK7497619.1"/>
    <property type="molecule type" value="Genomic_DNA"/>
</dbReference>
<reference evidence="11 12" key="1">
    <citation type="journal article" date="2023" name="Sci. Data">
        <title>Genome assembly of the Korean intertidal mud-creeper Batillaria attramentaria.</title>
        <authorList>
            <person name="Patra A.K."/>
            <person name="Ho P.T."/>
            <person name="Jun S."/>
            <person name="Lee S.J."/>
            <person name="Kim Y."/>
            <person name="Won Y.J."/>
        </authorList>
    </citation>
    <scope>NUCLEOTIDE SEQUENCE [LARGE SCALE GENOMIC DNA]</scope>
    <source>
        <strain evidence="11">Wonlab-2016</strain>
    </source>
</reference>
<name>A0ABD0LF18_9CAEN</name>
<comment type="subcellular location">
    <subcellularLocation>
        <location evidence="1">Cell membrane</location>
        <topology evidence="1">Multi-pass membrane protein</topology>
    </subcellularLocation>
</comment>
<evidence type="ECO:0000256" key="5">
    <source>
        <dbReference type="ARBA" id="ARBA00023040"/>
    </source>
</evidence>
<dbReference type="InterPro" id="IPR043458">
    <property type="entry name" value="GPR158/179"/>
</dbReference>
<keyword evidence="3" id="KW-0472">Membrane</keyword>
<evidence type="ECO:0000256" key="1">
    <source>
        <dbReference type="ARBA" id="ARBA00004651"/>
    </source>
</evidence>
<evidence type="ECO:0000256" key="6">
    <source>
        <dbReference type="ARBA" id="ARBA00023170"/>
    </source>
</evidence>
<dbReference type="AlphaFoldDB" id="A0ABD0LF18"/>
<organism evidence="11 12">
    <name type="scientific">Batillaria attramentaria</name>
    <dbReference type="NCBI Taxonomy" id="370345"/>
    <lineage>
        <taxon>Eukaryota</taxon>
        <taxon>Metazoa</taxon>
        <taxon>Spiralia</taxon>
        <taxon>Lophotrochozoa</taxon>
        <taxon>Mollusca</taxon>
        <taxon>Gastropoda</taxon>
        <taxon>Caenogastropoda</taxon>
        <taxon>Sorbeoconcha</taxon>
        <taxon>Cerithioidea</taxon>
        <taxon>Batillariidae</taxon>
        <taxon>Batillaria</taxon>
    </lineage>
</organism>
<dbReference type="Pfam" id="PF22572">
    <property type="entry name" value="GPR158_179_EC"/>
    <property type="match status" value="2"/>
</dbReference>
<feature type="domain" description="GPR158/179 extracellular" evidence="10">
    <location>
        <begin position="785"/>
        <end position="881"/>
    </location>
</feature>
<dbReference type="InterPro" id="IPR054714">
    <property type="entry name" value="GPR158_179_extracellular"/>
</dbReference>
<proteinExistence type="inferred from homology"/>
<gene>
    <name evidence="11" type="ORF">BaRGS_00011014</name>
</gene>
<dbReference type="Gene3D" id="3.30.450.20">
    <property type="entry name" value="PAS domain"/>
    <property type="match status" value="2"/>
</dbReference>
<keyword evidence="6" id="KW-0675">Receptor</keyword>
<dbReference type="PANTHER" id="PTHR32546:SF25">
    <property type="entry name" value="MIP05539P"/>
    <property type="match status" value="1"/>
</dbReference>
<feature type="domain" description="GPR158/179 extracellular" evidence="10">
    <location>
        <begin position="285"/>
        <end position="386"/>
    </location>
</feature>
<keyword evidence="12" id="KW-1185">Reference proteome</keyword>
<comment type="caution">
    <text evidence="11">The sequence shown here is derived from an EMBL/GenBank/DDBJ whole genome shotgun (WGS) entry which is preliminary data.</text>
</comment>
<protein>
    <recommendedName>
        <fullName evidence="10">GPR158/179 extracellular domain-containing protein</fullName>
    </recommendedName>
</protein>